<proteinExistence type="predicted"/>
<dbReference type="EMBL" id="OIVN01000879">
    <property type="protein sequence ID" value="SPC86816.1"/>
    <property type="molecule type" value="Genomic_DNA"/>
</dbReference>
<evidence type="ECO:0000259" key="2">
    <source>
        <dbReference type="Pfam" id="PF13966"/>
    </source>
</evidence>
<protein>
    <recommendedName>
        <fullName evidence="2">Reverse transcriptase zinc-binding domain-containing protein</fullName>
    </recommendedName>
</protein>
<dbReference type="AlphaFoldDB" id="A0A2N9F7B3"/>
<dbReference type="SUPFAM" id="SSF56219">
    <property type="entry name" value="DNase I-like"/>
    <property type="match status" value="1"/>
</dbReference>
<feature type="region of interest" description="Disordered" evidence="1">
    <location>
        <begin position="76"/>
        <end position="97"/>
    </location>
</feature>
<reference evidence="3" key="1">
    <citation type="submission" date="2018-02" db="EMBL/GenBank/DDBJ databases">
        <authorList>
            <person name="Cohen D.B."/>
            <person name="Kent A.D."/>
        </authorList>
    </citation>
    <scope>NUCLEOTIDE SEQUENCE</scope>
</reference>
<dbReference type="PANTHER" id="PTHR33116">
    <property type="entry name" value="REVERSE TRANSCRIPTASE ZINC-BINDING DOMAIN-CONTAINING PROTEIN-RELATED-RELATED"/>
    <property type="match status" value="1"/>
</dbReference>
<dbReference type="Pfam" id="PF13966">
    <property type="entry name" value="zf-RVT"/>
    <property type="match status" value="1"/>
</dbReference>
<feature type="compositionally biased region" description="Acidic residues" evidence="1">
    <location>
        <begin position="203"/>
        <end position="213"/>
    </location>
</feature>
<gene>
    <name evidence="3" type="ORF">FSB_LOCUS14698</name>
</gene>
<name>A0A2N9F7B3_FAGSY</name>
<dbReference type="PANTHER" id="PTHR33116:SF78">
    <property type="entry name" value="OS12G0587133 PROTEIN"/>
    <property type="match status" value="1"/>
</dbReference>
<feature type="domain" description="Reverse transcriptase zinc-binding" evidence="2">
    <location>
        <begin position="888"/>
        <end position="963"/>
    </location>
</feature>
<evidence type="ECO:0000313" key="3">
    <source>
        <dbReference type="EMBL" id="SPC86816.1"/>
    </source>
</evidence>
<accession>A0A2N9F7B3</accession>
<feature type="region of interest" description="Disordered" evidence="1">
    <location>
        <begin position="199"/>
        <end position="235"/>
    </location>
</feature>
<sequence length="1065" mass="120637">MGQRADNRGRFEAGGNVFCIDSKAFTLVFYGGRVDPYNIKERRGRFRDSLWVGLKGLRWLLEVFREITQSPAAIVDQGNRSDDGEPAVGTVNSRNGRLPQFRHTRRNQSTKSVRDEQPLDTLHDLRGRYLNSRIVMAKNETRSTRLCHFIWKPISKTLRITLEREARRAVLWVGLESKRFGVPVARIRVIWARTPNMKGLESSSEDSLSDDEGSGSNRNCEAVGMAPSADEGRGQGVISTIATPVELHPREACLDMVLHEPVSPMRVEVSPLSNWVVPEPNNLPLMVYGGFEDEVDCSPIACEPLGSFLPPGSPLVSVVVCKGEGEACSGIYGPNADNLRAGLWEELANVRLRWNVPWCAIGDFNVVRFPSERLGCDSFSPAMMEFSNWIDHHNLVDLPLVGGTYTWSSGAMPPTMSRIDWALVSSDWEDHFSDVIQKMLPRPISDHYPILVEARGGGGYPIQEEQAYGVGYGVGCEGRGWWSLSCLSFSFGRFSKLRGLEVDGVYYEEEAEMKEHMVQFYETMFCETEDWRPQVDGLSFASISEDERKFWKYAKVLANRFKVVLGGLISESQNAFVGGRQMVDSVLIANECLDSHLRSGSPSIIYDTFLFCDACPEHVSYICRVLTCFEAVTSVRMNMSKSEMVPNLSSLADILSCCIGTLPMTYLGMPLRSSFKVLGVWNPIIEKVERRLAGCKKLHLSKGGRLMLLKRDITKMSLASWNKVCTLITQGGLGIRDLISFNKALLGKWLWRFGVEESNFCRRVMSAKYGVKDRGWSTRPVANGNKVQFWYDKWCGDYALKDRFPLLFECSWDHEAFIDFVYSRSSGVETREWHLRFVRNFNDWEVDVVASLFNLIHSKSPVHESNDEIKWSLKKNGIFDIGSFCHAIQGKVSRGFPWKGIWGVKAPRRVAFFVWTAAWGKILTCDNLHRRGFIMVGWCCLCKSNGENMAHLLLHCPVAWALWSFFCQLFGVDWVISSCVLDQVAGWRNWFGKHNSEVWNLVPSCVMWSLWRERNKRIFEDVELSVDKLIESCMGSLFEWSKAWGFTTSLSIGGFLDSLNPSNML</sequence>
<organism evidence="3">
    <name type="scientific">Fagus sylvatica</name>
    <name type="common">Beechnut</name>
    <dbReference type="NCBI Taxonomy" id="28930"/>
    <lineage>
        <taxon>Eukaryota</taxon>
        <taxon>Viridiplantae</taxon>
        <taxon>Streptophyta</taxon>
        <taxon>Embryophyta</taxon>
        <taxon>Tracheophyta</taxon>
        <taxon>Spermatophyta</taxon>
        <taxon>Magnoliopsida</taxon>
        <taxon>eudicotyledons</taxon>
        <taxon>Gunneridae</taxon>
        <taxon>Pentapetalae</taxon>
        <taxon>rosids</taxon>
        <taxon>fabids</taxon>
        <taxon>Fagales</taxon>
        <taxon>Fagaceae</taxon>
        <taxon>Fagus</taxon>
    </lineage>
</organism>
<dbReference type="Gene3D" id="3.60.10.10">
    <property type="entry name" value="Endonuclease/exonuclease/phosphatase"/>
    <property type="match status" value="1"/>
</dbReference>
<evidence type="ECO:0000256" key="1">
    <source>
        <dbReference type="SAM" id="MobiDB-lite"/>
    </source>
</evidence>
<dbReference type="InterPro" id="IPR036691">
    <property type="entry name" value="Endo/exonu/phosph_ase_sf"/>
</dbReference>
<dbReference type="InterPro" id="IPR026960">
    <property type="entry name" value="RVT-Znf"/>
</dbReference>